<dbReference type="AlphaFoldDB" id="M8BY43"/>
<name>M8BY43_AEGTA</name>
<protein>
    <submittedName>
        <fullName evidence="2">Uncharacterized protein</fullName>
    </submittedName>
</protein>
<accession>M8BY43</accession>
<proteinExistence type="predicted"/>
<feature type="region of interest" description="Disordered" evidence="1">
    <location>
        <begin position="1"/>
        <end position="126"/>
    </location>
</feature>
<feature type="compositionally biased region" description="Gly residues" evidence="1">
    <location>
        <begin position="18"/>
        <end position="35"/>
    </location>
</feature>
<evidence type="ECO:0000313" key="2">
    <source>
        <dbReference type="EnsemblPlants" id="EMT26894"/>
    </source>
</evidence>
<sequence>MGSLGPAVSVSMAKANGGTAGRGGQEQPGEPGGGRRLPDAAALPAVQEGGLRGDAGVARRLPAPRVRPPRRRRRRGQEEGRHGRLPLAQPVLTLHDDKPGKGKKSSSTEGQQHQHHVPMYEEDEIS</sequence>
<dbReference type="EnsemblPlants" id="EMT26894">
    <property type="protein sequence ID" value="EMT26894"/>
    <property type="gene ID" value="F775_21816"/>
</dbReference>
<evidence type="ECO:0000256" key="1">
    <source>
        <dbReference type="SAM" id="MobiDB-lite"/>
    </source>
</evidence>
<organism evidence="2">
    <name type="scientific">Aegilops tauschii</name>
    <name type="common">Tausch's goatgrass</name>
    <name type="synonym">Aegilops squarrosa</name>
    <dbReference type="NCBI Taxonomy" id="37682"/>
    <lineage>
        <taxon>Eukaryota</taxon>
        <taxon>Viridiplantae</taxon>
        <taxon>Streptophyta</taxon>
        <taxon>Embryophyta</taxon>
        <taxon>Tracheophyta</taxon>
        <taxon>Spermatophyta</taxon>
        <taxon>Magnoliopsida</taxon>
        <taxon>Liliopsida</taxon>
        <taxon>Poales</taxon>
        <taxon>Poaceae</taxon>
        <taxon>BOP clade</taxon>
        <taxon>Pooideae</taxon>
        <taxon>Triticodae</taxon>
        <taxon>Triticeae</taxon>
        <taxon>Triticinae</taxon>
        <taxon>Aegilops</taxon>
    </lineage>
</organism>
<reference evidence="2" key="1">
    <citation type="submission" date="2015-06" db="UniProtKB">
        <authorList>
            <consortium name="EnsemblPlants"/>
        </authorList>
    </citation>
    <scope>IDENTIFICATION</scope>
</reference>